<feature type="region of interest" description="Disordered" evidence="6">
    <location>
        <begin position="1"/>
        <end position="28"/>
    </location>
</feature>
<evidence type="ECO:0000256" key="4">
    <source>
        <dbReference type="ARBA" id="ARBA00022989"/>
    </source>
</evidence>
<dbReference type="PANTHER" id="PTHR31123">
    <property type="entry name" value="ACCUMULATION OF DYADS PROTEIN 2-RELATED"/>
    <property type="match status" value="1"/>
</dbReference>
<keyword evidence="3 7" id="KW-0812">Transmembrane</keyword>
<dbReference type="PROSITE" id="PS01114">
    <property type="entry name" value="GPR1_FUN34_YAAH"/>
    <property type="match status" value="1"/>
</dbReference>
<evidence type="ECO:0000313" key="9">
    <source>
        <dbReference type="Proteomes" id="UP000000689"/>
    </source>
</evidence>
<evidence type="ECO:0008006" key="10">
    <source>
        <dbReference type="Google" id="ProtNLM"/>
    </source>
</evidence>
<evidence type="ECO:0000256" key="3">
    <source>
        <dbReference type="ARBA" id="ARBA00022692"/>
    </source>
</evidence>
<keyword evidence="4 7" id="KW-1133">Transmembrane helix</keyword>
<dbReference type="OMA" id="MWEMASG"/>
<dbReference type="AlphaFoldDB" id="G0WF56"/>
<dbReference type="GO" id="GO:0015123">
    <property type="term" value="F:acetate transmembrane transporter activity"/>
    <property type="evidence" value="ECO:0007669"/>
    <property type="project" value="TreeGrafter"/>
</dbReference>
<organism evidence="8 9">
    <name type="scientific">Naumovozyma dairenensis (strain ATCC 10597 / BCRC 20456 / CBS 421 / NBRC 0211 / NRRL Y-12639)</name>
    <name type="common">Saccharomyces dairenensis</name>
    <dbReference type="NCBI Taxonomy" id="1071378"/>
    <lineage>
        <taxon>Eukaryota</taxon>
        <taxon>Fungi</taxon>
        <taxon>Dikarya</taxon>
        <taxon>Ascomycota</taxon>
        <taxon>Saccharomycotina</taxon>
        <taxon>Saccharomycetes</taxon>
        <taxon>Saccharomycetales</taxon>
        <taxon>Saccharomycetaceae</taxon>
        <taxon>Naumovozyma</taxon>
    </lineage>
</organism>
<feature type="compositionally biased region" description="Polar residues" evidence="6">
    <location>
        <begin position="1"/>
        <end position="24"/>
    </location>
</feature>
<keyword evidence="9" id="KW-1185">Reference proteome</keyword>
<dbReference type="RefSeq" id="XP_003671660.1">
    <property type="nucleotide sequence ID" value="XM_003671612.1"/>
</dbReference>
<feature type="transmembrane region" description="Helical" evidence="7">
    <location>
        <begin position="136"/>
        <end position="155"/>
    </location>
</feature>
<dbReference type="NCBIfam" id="NF038013">
    <property type="entry name" value="AceTr_1"/>
    <property type="match status" value="1"/>
</dbReference>
<proteinExistence type="inferred from homology"/>
<comment type="subcellular location">
    <subcellularLocation>
        <location evidence="1">Membrane</location>
        <topology evidence="1">Multi-pass membrane protein</topology>
    </subcellularLocation>
</comment>
<feature type="transmembrane region" description="Helical" evidence="7">
    <location>
        <begin position="199"/>
        <end position="219"/>
    </location>
</feature>
<evidence type="ECO:0000256" key="5">
    <source>
        <dbReference type="ARBA" id="ARBA00023136"/>
    </source>
</evidence>
<dbReference type="OrthoDB" id="3648309at2759"/>
<evidence type="ECO:0000256" key="7">
    <source>
        <dbReference type="SAM" id="Phobius"/>
    </source>
</evidence>
<dbReference type="eggNOG" id="ENOG502QUJS">
    <property type="taxonomic scope" value="Eukaryota"/>
</dbReference>
<feature type="transmembrane region" description="Helical" evidence="7">
    <location>
        <begin position="225"/>
        <end position="244"/>
    </location>
</feature>
<evidence type="ECO:0000256" key="1">
    <source>
        <dbReference type="ARBA" id="ARBA00004141"/>
    </source>
</evidence>
<dbReference type="InterPro" id="IPR047622">
    <property type="entry name" value="GPR1_FUN34_YAAH"/>
</dbReference>
<dbReference type="InterPro" id="IPR051633">
    <property type="entry name" value="AceTr"/>
</dbReference>
<evidence type="ECO:0000256" key="2">
    <source>
        <dbReference type="ARBA" id="ARBA00005587"/>
    </source>
</evidence>
<dbReference type="Pfam" id="PF01184">
    <property type="entry name" value="Gpr1_Fun34_YaaH"/>
    <property type="match status" value="1"/>
</dbReference>
<gene>
    <name evidence="8" type="primary">NDAI0H02430</name>
    <name evidence="8" type="ordered locus">NDAI_0H02430</name>
</gene>
<sequence length="299" mass="32856">MVFQAQPSGNTTIFEEKNSNNNEKGYNEDKIEVVHPYGITTDDNSNSNSTSTEDHDSVCKCYTTGANNEYVYIGHQKFIRNDLTEAFGGTLNPGLSPPSHHKFANPAPLGLCGFALTTFLSGMFNARAQGIQVHNVIVGCAIFYGGLVQLIAGIWEIALENTFGGTALCSYGGYWMSYGAIYIPWFGILDAYKEDESDFANAMGIYLLSWSIFTFGLTFCTLKSTVMFSTLFFLVALTYLLNSISEFTGSPKVQRAGGIVGIIVSFLAWYNAYTGVANRENSYIVITPLQLPSNDRTIY</sequence>
<dbReference type="EMBL" id="HE580274">
    <property type="protein sequence ID" value="CCD26417.1"/>
    <property type="molecule type" value="Genomic_DNA"/>
</dbReference>
<accession>G0WF56</accession>
<keyword evidence="5 7" id="KW-0472">Membrane</keyword>
<dbReference type="PANTHER" id="PTHR31123:SF1">
    <property type="entry name" value="ACCUMULATION OF DYADS PROTEIN 2-RELATED"/>
    <property type="match status" value="1"/>
</dbReference>
<dbReference type="Proteomes" id="UP000000689">
    <property type="component" value="Chromosome 8"/>
</dbReference>
<evidence type="ECO:0000256" key="6">
    <source>
        <dbReference type="SAM" id="MobiDB-lite"/>
    </source>
</evidence>
<dbReference type="GO" id="GO:0005886">
    <property type="term" value="C:plasma membrane"/>
    <property type="evidence" value="ECO:0007669"/>
    <property type="project" value="TreeGrafter"/>
</dbReference>
<evidence type="ECO:0000313" key="8">
    <source>
        <dbReference type="EMBL" id="CCD26417.1"/>
    </source>
</evidence>
<dbReference type="InterPro" id="IPR000791">
    <property type="entry name" value="Gpr1/Fun34/SatP-like"/>
</dbReference>
<reference evidence="8 9" key="1">
    <citation type="journal article" date="2011" name="Proc. Natl. Acad. Sci. U.S.A.">
        <title>Evolutionary erosion of yeast sex chromosomes by mating-type switching accidents.</title>
        <authorList>
            <person name="Gordon J.L."/>
            <person name="Armisen D."/>
            <person name="Proux-Wera E."/>
            <person name="Oheigeartaigh S.S."/>
            <person name="Byrne K.P."/>
            <person name="Wolfe K.H."/>
        </authorList>
    </citation>
    <scope>NUCLEOTIDE SEQUENCE [LARGE SCALE GENOMIC DNA]</scope>
    <source>
        <strain evidence="9">ATCC 10597 / BCRC 20456 / CBS 421 / NBRC 0211 / NRRL Y-12639</strain>
    </source>
</reference>
<feature type="transmembrane region" description="Helical" evidence="7">
    <location>
        <begin position="256"/>
        <end position="273"/>
    </location>
</feature>
<dbReference type="HOGENOM" id="CLU_051062_0_0_1"/>
<dbReference type="GeneID" id="11495948"/>
<feature type="transmembrane region" description="Helical" evidence="7">
    <location>
        <begin position="175"/>
        <end position="192"/>
    </location>
</feature>
<dbReference type="KEGG" id="ndi:NDAI_0H02430"/>
<comment type="similarity">
    <text evidence="2">Belongs to the acetate uptake transporter (AceTr) (TC 2.A.96) family.</text>
</comment>
<name>G0WF56_NAUDC</name>
<protein>
    <recommendedName>
        <fullName evidence="10">Ammonia transport outward protein 2</fullName>
    </recommendedName>
</protein>